<accession>A0A1D1UDW5</accession>
<evidence type="ECO:0000256" key="1">
    <source>
        <dbReference type="SAM" id="MobiDB-lite"/>
    </source>
</evidence>
<organism evidence="2 3">
    <name type="scientific">Ramazzottius varieornatus</name>
    <name type="common">Water bear</name>
    <name type="synonym">Tardigrade</name>
    <dbReference type="NCBI Taxonomy" id="947166"/>
    <lineage>
        <taxon>Eukaryota</taxon>
        <taxon>Metazoa</taxon>
        <taxon>Ecdysozoa</taxon>
        <taxon>Tardigrada</taxon>
        <taxon>Eutardigrada</taxon>
        <taxon>Parachela</taxon>
        <taxon>Hypsibioidea</taxon>
        <taxon>Ramazzottiidae</taxon>
        <taxon>Ramazzottius</taxon>
    </lineage>
</organism>
<reference evidence="2 3" key="1">
    <citation type="journal article" date="2016" name="Nat. Commun.">
        <title>Extremotolerant tardigrade genome and improved radiotolerance of human cultured cells by tardigrade-unique protein.</title>
        <authorList>
            <person name="Hashimoto T."/>
            <person name="Horikawa D.D."/>
            <person name="Saito Y."/>
            <person name="Kuwahara H."/>
            <person name="Kozuka-Hata H."/>
            <person name="Shin-I T."/>
            <person name="Minakuchi Y."/>
            <person name="Ohishi K."/>
            <person name="Motoyama A."/>
            <person name="Aizu T."/>
            <person name="Enomoto A."/>
            <person name="Kondo K."/>
            <person name="Tanaka S."/>
            <person name="Hara Y."/>
            <person name="Koshikawa S."/>
            <person name="Sagara H."/>
            <person name="Miura T."/>
            <person name="Yokobori S."/>
            <person name="Miyagawa K."/>
            <person name="Suzuki Y."/>
            <person name="Kubo T."/>
            <person name="Oyama M."/>
            <person name="Kohara Y."/>
            <person name="Fujiyama A."/>
            <person name="Arakawa K."/>
            <person name="Katayama T."/>
            <person name="Toyoda A."/>
            <person name="Kunieda T."/>
        </authorList>
    </citation>
    <scope>NUCLEOTIDE SEQUENCE [LARGE SCALE GENOMIC DNA]</scope>
    <source>
        <strain evidence="2 3">YOKOZUNA-1</strain>
    </source>
</reference>
<feature type="region of interest" description="Disordered" evidence="1">
    <location>
        <begin position="109"/>
        <end position="131"/>
    </location>
</feature>
<proteinExistence type="predicted"/>
<feature type="compositionally biased region" description="Basic and acidic residues" evidence="1">
    <location>
        <begin position="112"/>
        <end position="131"/>
    </location>
</feature>
<comment type="caution">
    <text evidence="2">The sequence shown here is derived from an EMBL/GenBank/DDBJ whole genome shotgun (WGS) entry which is preliminary data.</text>
</comment>
<gene>
    <name evidence="2" type="primary">RvY_00756-1</name>
    <name evidence="2" type="synonym">RvY_00756.1</name>
    <name evidence="2" type="ORF">RvY_00756</name>
</gene>
<protein>
    <submittedName>
        <fullName evidence="2">Uncharacterized protein</fullName>
    </submittedName>
</protein>
<evidence type="ECO:0000313" key="2">
    <source>
        <dbReference type="EMBL" id="GAU87979.1"/>
    </source>
</evidence>
<keyword evidence="3" id="KW-1185">Reference proteome</keyword>
<evidence type="ECO:0000313" key="3">
    <source>
        <dbReference type="Proteomes" id="UP000186922"/>
    </source>
</evidence>
<dbReference type="EMBL" id="BDGG01000001">
    <property type="protein sequence ID" value="GAU87979.1"/>
    <property type="molecule type" value="Genomic_DNA"/>
</dbReference>
<dbReference type="Proteomes" id="UP000186922">
    <property type="component" value="Unassembled WGS sequence"/>
</dbReference>
<sequence length="131" mass="14191">MSSCGRSKNGMLMRCKDRFEASRGRLEKHKGLSPVEFGQDDHRELSAAAVSEGSSNSLAARNCFRKVRNGGALKIVTEISGSTIPASGAKVRSVWVWAANLLVDEEAPSKISAKESAKAKEEKESLCKRHS</sequence>
<name>A0A1D1UDW5_RAMVA</name>
<dbReference type="AlphaFoldDB" id="A0A1D1UDW5"/>